<proteinExistence type="predicted"/>
<sequence>MRKFFQVGEVVSVKLDDQKFVQATVENGIDEHEKYRLSMKIDELNYMFIESYPVDIEHIFYDTHTN</sequence>
<name>A0ACB0Y2B8_MELEN</name>
<evidence type="ECO:0000313" key="2">
    <source>
        <dbReference type="Proteomes" id="UP001497535"/>
    </source>
</evidence>
<dbReference type="Proteomes" id="UP001497535">
    <property type="component" value="Unassembled WGS sequence"/>
</dbReference>
<gene>
    <name evidence="1" type="ORF">MENTE1834_LOCUS6822</name>
</gene>
<organism evidence="1 2">
    <name type="scientific">Meloidogyne enterolobii</name>
    <name type="common">Root-knot nematode worm</name>
    <name type="synonym">Meloidogyne mayaguensis</name>
    <dbReference type="NCBI Taxonomy" id="390850"/>
    <lineage>
        <taxon>Eukaryota</taxon>
        <taxon>Metazoa</taxon>
        <taxon>Ecdysozoa</taxon>
        <taxon>Nematoda</taxon>
        <taxon>Chromadorea</taxon>
        <taxon>Rhabditida</taxon>
        <taxon>Tylenchina</taxon>
        <taxon>Tylenchomorpha</taxon>
        <taxon>Tylenchoidea</taxon>
        <taxon>Meloidogynidae</taxon>
        <taxon>Meloidogyninae</taxon>
        <taxon>Meloidogyne</taxon>
    </lineage>
</organism>
<reference evidence="1" key="1">
    <citation type="submission" date="2023-11" db="EMBL/GenBank/DDBJ databases">
        <authorList>
            <person name="Poullet M."/>
        </authorList>
    </citation>
    <scope>NUCLEOTIDE SEQUENCE</scope>
    <source>
        <strain evidence="1">E1834</strain>
    </source>
</reference>
<dbReference type="EMBL" id="CAVMJV010000005">
    <property type="protein sequence ID" value="CAK5029126.1"/>
    <property type="molecule type" value="Genomic_DNA"/>
</dbReference>
<protein>
    <submittedName>
        <fullName evidence="1">Uncharacterized protein</fullName>
    </submittedName>
</protein>
<comment type="caution">
    <text evidence="1">The sequence shown here is derived from an EMBL/GenBank/DDBJ whole genome shotgun (WGS) entry which is preliminary data.</text>
</comment>
<evidence type="ECO:0000313" key="1">
    <source>
        <dbReference type="EMBL" id="CAK5029126.1"/>
    </source>
</evidence>
<accession>A0ACB0Y2B8</accession>
<keyword evidence="2" id="KW-1185">Reference proteome</keyword>